<evidence type="ECO:0000256" key="5">
    <source>
        <dbReference type="SAM" id="Phobius"/>
    </source>
</evidence>
<dbReference type="Proteomes" id="UP000677228">
    <property type="component" value="Unassembled WGS sequence"/>
</dbReference>
<dbReference type="EMBL" id="CAJNOK010009682">
    <property type="protein sequence ID" value="CAF1095943.1"/>
    <property type="molecule type" value="Genomic_DNA"/>
</dbReference>
<dbReference type="GO" id="GO:0140359">
    <property type="term" value="F:ABC-type transporter activity"/>
    <property type="evidence" value="ECO:0007669"/>
    <property type="project" value="InterPro"/>
</dbReference>
<evidence type="ECO:0000259" key="6">
    <source>
        <dbReference type="PROSITE" id="PS50929"/>
    </source>
</evidence>
<dbReference type="PANTHER" id="PTHR24222:SF76">
    <property type="entry name" value="MYCOBACTIN IMPORT ATP-BINDING_PERMEASE PROTEIN IRTB"/>
    <property type="match status" value="1"/>
</dbReference>
<keyword evidence="4 5" id="KW-0472">Membrane</keyword>
<feature type="transmembrane region" description="Helical" evidence="5">
    <location>
        <begin position="195"/>
        <end position="215"/>
    </location>
</feature>
<keyword evidence="2 5" id="KW-0812">Transmembrane</keyword>
<feature type="transmembrane region" description="Helical" evidence="5">
    <location>
        <begin position="276"/>
        <end position="298"/>
    </location>
</feature>
<comment type="caution">
    <text evidence="7">The sequence shown here is derived from an EMBL/GenBank/DDBJ whole genome shotgun (WGS) entry which is preliminary data.</text>
</comment>
<dbReference type="Gene3D" id="3.40.50.300">
    <property type="entry name" value="P-loop containing nucleotide triphosphate hydrolases"/>
    <property type="match status" value="1"/>
</dbReference>
<protein>
    <recommendedName>
        <fullName evidence="6">ABC transmembrane type-1 domain-containing protein</fullName>
    </recommendedName>
</protein>
<feature type="non-terminal residue" evidence="7">
    <location>
        <position position="1"/>
    </location>
</feature>
<dbReference type="EMBL" id="CAJOBA010009699">
    <property type="protein sequence ID" value="CAF3857374.1"/>
    <property type="molecule type" value="Genomic_DNA"/>
</dbReference>
<sequence>FYFATKFDLLLMFISSIVSIIHGSTMPLLLFIFGQLTNKFIQQTTDLCTLNLTEISSLYCPSTVELNRKNFYNNFKLCNLTALNITVPNLQKDIGQQALYITMIGCIVFLFGYIQITLWSITIERQILCLKKFIFHVILNKNLTYFDKKKTGELNTTITENINKIYNGIGYRLVFVLQFLSTFITGSIIGFVKGWQLSLVIYAFAPLLIGCAFIFSKFMPIMTKRELESYSKAGTIAQEVLSSIKTVFAYNGSKYEHSRYTKHLHKAKQTGIRKGMINGLLIGFFRFILYCIYAVGFYRGAQLVHQHKANIGDIFVIFFTIIIAIFSFGQATTNLQFFGEAIGAMKYLCQILDTSLTSVKSQQQKNDKETITAYDGLKLDQLKGDIEFDNVCFSYPRRSEMNVLSNLSFKIKFGDTVAIIGHNGCGK</sequence>
<dbReference type="AlphaFoldDB" id="A0A8S2E1F7"/>
<dbReference type="InterPro" id="IPR039421">
    <property type="entry name" value="Type_1_exporter"/>
</dbReference>
<evidence type="ECO:0000256" key="1">
    <source>
        <dbReference type="ARBA" id="ARBA00004141"/>
    </source>
</evidence>
<feature type="transmembrane region" description="Helical" evidence="5">
    <location>
        <begin position="98"/>
        <end position="121"/>
    </location>
</feature>
<dbReference type="Pfam" id="PF00664">
    <property type="entry name" value="ABC_membrane"/>
    <property type="match status" value="1"/>
</dbReference>
<name>A0A8S2E1F7_9BILA</name>
<feature type="transmembrane region" description="Helical" evidence="5">
    <location>
        <begin position="9"/>
        <end position="33"/>
    </location>
</feature>
<evidence type="ECO:0000256" key="2">
    <source>
        <dbReference type="ARBA" id="ARBA00022692"/>
    </source>
</evidence>
<evidence type="ECO:0000313" key="9">
    <source>
        <dbReference type="Proteomes" id="UP000677228"/>
    </source>
</evidence>
<reference evidence="7" key="1">
    <citation type="submission" date="2021-02" db="EMBL/GenBank/DDBJ databases">
        <authorList>
            <person name="Nowell W R."/>
        </authorList>
    </citation>
    <scope>NUCLEOTIDE SEQUENCE</scope>
</reference>
<keyword evidence="3 5" id="KW-1133">Transmembrane helix</keyword>
<dbReference type="PROSITE" id="PS50929">
    <property type="entry name" value="ABC_TM1F"/>
    <property type="match status" value="1"/>
</dbReference>
<dbReference type="Proteomes" id="UP000682733">
    <property type="component" value="Unassembled WGS sequence"/>
</dbReference>
<gene>
    <name evidence="7" type="ORF">OVA965_LOCUS19051</name>
    <name evidence="8" type="ORF">TMI583_LOCUS19064</name>
</gene>
<organism evidence="7 9">
    <name type="scientific">Didymodactylos carnosus</name>
    <dbReference type="NCBI Taxonomy" id="1234261"/>
    <lineage>
        <taxon>Eukaryota</taxon>
        <taxon>Metazoa</taxon>
        <taxon>Spiralia</taxon>
        <taxon>Gnathifera</taxon>
        <taxon>Rotifera</taxon>
        <taxon>Eurotatoria</taxon>
        <taxon>Bdelloidea</taxon>
        <taxon>Philodinida</taxon>
        <taxon>Philodinidae</taxon>
        <taxon>Didymodactylos</taxon>
    </lineage>
</organism>
<dbReference type="SUPFAM" id="SSF90123">
    <property type="entry name" value="ABC transporter transmembrane region"/>
    <property type="match status" value="1"/>
</dbReference>
<feature type="non-terminal residue" evidence="7">
    <location>
        <position position="427"/>
    </location>
</feature>
<evidence type="ECO:0000256" key="3">
    <source>
        <dbReference type="ARBA" id="ARBA00022989"/>
    </source>
</evidence>
<dbReference type="InterPro" id="IPR011527">
    <property type="entry name" value="ABC1_TM_dom"/>
</dbReference>
<accession>A0A8S2E1F7</accession>
<evidence type="ECO:0000256" key="4">
    <source>
        <dbReference type="ARBA" id="ARBA00023136"/>
    </source>
</evidence>
<dbReference type="InterPro" id="IPR027417">
    <property type="entry name" value="P-loop_NTPase"/>
</dbReference>
<feature type="domain" description="ABC transmembrane type-1" evidence="6">
    <location>
        <begin position="13"/>
        <end position="340"/>
    </location>
</feature>
<dbReference type="PANTHER" id="PTHR24222">
    <property type="entry name" value="ABC TRANSPORTER B FAMILY"/>
    <property type="match status" value="1"/>
</dbReference>
<comment type="subcellular location">
    <subcellularLocation>
        <location evidence="1">Membrane</location>
        <topology evidence="1">Multi-pass membrane protein</topology>
    </subcellularLocation>
</comment>
<feature type="transmembrane region" description="Helical" evidence="5">
    <location>
        <begin position="169"/>
        <end position="189"/>
    </location>
</feature>
<dbReference type="Gene3D" id="1.20.1560.10">
    <property type="entry name" value="ABC transporter type 1, transmembrane domain"/>
    <property type="match status" value="1"/>
</dbReference>
<dbReference type="CDD" id="cd18577">
    <property type="entry name" value="ABC_6TM_Pgp_ABCB1_D1_like"/>
    <property type="match status" value="1"/>
</dbReference>
<evidence type="ECO:0000313" key="8">
    <source>
        <dbReference type="EMBL" id="CAF3857374.1"/>
    </source>
</evidence>
<dbReference type="SUPFAM" id="SSF52540">
    <property type="entry name" value="P-loop containing nucleoside triphosphate hydrolases"/>
    <property type="match status" value="1"/>
</dbReference>
<dbReference type="GO" id="GO:0005886">
    <property type="term" value="C:plasma membrane"/>
    <property type="evidence" value="ECO:0007669"/>
    <property type="project" value="TreeGrafter"/>
</dbReference>
<feature type="transmembrane region" description="Helical" evidence="5">
    <location>
        <begin position="310"/>
        <end position="328"/>
    </location>
</feature>
<evidence type="ECO:0000313" key="7">
    <source>
        <dbReference type="EMBL" id="CAF1095943.1"/>
    </source>
</evidence>
<dbReference type="GO" id="GO:0005524">
    <property type="term" value="F:ATP binding"/>
    <property type="evidence" value="ECO:0007669"/>
    <property type="project" value="InterPro"/>
</dbReference>
<proteinExistence type="predicted"/>
<dbReference type="InterPro" id="IPR036640">
    <property type="entry name" value="ABC1_TM_sf"/>
</dbReference>